<reference evidence="1" key="1">
    <citation type="submission" date="2019-10" db="EMBL/GenBank/DDBJ databases">
        <title>Bird 10,000 Genomes (B10K) Project - Family phase.</title>
        <authorList>
            <person name="Zhang G."/>
        </authorList>
    </citation>
    <scope>NUCLEOTIDE SEQUENCE</scope>
    <source>
        <strain evidence="1">B10K-DU-002-53</strain>
        <tissue evidence="1">Muscle</tissue>
    </source>
</reference>
<comment type="caution">
    <text evidence="1">The sequence shown here is derived from an EMBL/GenBank/DDBJ whole genome shotgun (WGS) entry which is preliminary data.</text>
</comment>
<sequence length="80" mass="8860">DNPLQKTSVGFSVNSSDVFQSPYALNLSSFGKLVKRLQARHPEARRDKIFEAILQVRENNKGVLCGLSISTIEERASAIL</sequence>
<accession>A0A851EYX8</accession>
<evidence type="ECO:0000313" key="2">
    <source>
        <dbReference type="Proteomes" id="UP000633448"/>
    </source>
</evidence>
<protein>
    <submittedName>
        <fullName evidence="1">RBM44 protein</fullName>
    </submittedName>
</protein>
<dbReference type="AlphaFoldDB" id="A0A851EYX8"/>
<dbReference type="Proteomes" id="UP000633448">
    <property type="component" value="Unassembled WGS sequence"/>
</dbReference>
<feature type="non-terminal residue" evidence="1">
    <location>
        <position position="1"/>
    </location>
</feature>
<name>A0A851EYX8_PITSO</name>
<gene>
    <name evidence="1" type="primary">Rbm44</name>
    <name evidence="1" type="ORF">PITSOR_R10915</name>
</gene>
<organism evidence="1 2">
    <name type="scientific">Pitta sordida</name>
    <name type="common">Hooded pitta</name>
    <dbReference type="NCBI Taxonomy" id="9163"/>
    <lineage>
        <taxon>Eukaryota</taxon>
        <taxon>Metazoa</taxon>
        <taxon>Chordata</taxon>
        <taxon>Craniata</taxon>
        <taxon>Vertebrata</taxon>
        <taxon>Euteleostomi</taxon>
        <taxon>Archelosauria</taxon>
        <taxon>Archosauria</taxon>
        <taxon>Dinosauria</taxon>
        <taxon>Saurischia</taxon>
        <taxon>Theropoda</taxon>
        <taxon>Coelurosauria</taxon>
        <taxon>Aves</taxon>
        <taxon>Neognathae</taxon>
        <taxon>Neoaves</taxon>
        <taxon>Telluraves</taxon>
        <taxon>Australaves</taxon>
        <taxon>Passeriformes</taxon>
        <taxon>Pittidae</taxon>
        <taxon>Pitta</taxon>
    </lineage>
</organism>
<feature type="non-terminal residue" evidence="1">
    <location>
        <position position="80"/>
    </location>
</feature>
<proteinExistence type="predicted"/>
<evidence type="ECO:0000313" key="1">
    <source>
        <dbReference type="EMBL" id="NWI87601.1"/>
    </source>
</evidence>
<dbReference type="OrthoDB" id="9941526at2759"/>
<dbReference type="EMBL" id="WEKX01007073">
    <property type="protein sequence ID" value="NWI87601.1"/>
    <property type="molecule type" value="Genomic_DNA"/>
</dbReference>
<keyword evidence="2" id="KW-1185">Reference proteome</keyword>